<dbReference type="PROSITE" id="PS51257">
    <property type="entry name" value="PROKAR_LIPOPROTEIN"/>
    <property type="match status" value="1"/>
</dbReference>
<dbReference type="SUPFAM" id="SSF53850">
    <property type="entry name" value="Periplasmic binding protein-like II"/>
    <property type="match status" value="1"/>
</dbReference>
<protein>
    <submittedName>
        <fullName evidence="2">ABC transporter substrate-binding protein</fullName>
    </submittedName>
</protein>
<dbReference type="Proteomes" id="UP000425817">
    <property type="component" value="Chromosome"/>
</dbReference>
<evidence type="ECO:0000313" key="2">
    <source>
        <dbReference type="EMBL" id="QGW83027.1"/>
    </source>
</evidence>
<dbReference type="OrthoDB" id="8216219at2"/>
<evidence type="ECO:0000313" key="3">
    <source>
        <dbReference type="Proteomes" id="UP000425817"/>
    </source>
</evidence>
<accession>A0A6I6HJL1</accession>
<feature type="chain" id="PRO_5026215528" evidence="1">
    <location>
        <begin position="35"/>
        <end position="272"/>
    </location>
</feature>
<evidence type="ECO:0000256" key="1">
    <source>
        <dbReference type="SAM" id="SignalP"/>
    </source>
</evidence>
<dbReference type="RefSeq" id="WP_157614447.1">
    <property type="nucleotide sequence ID" value="NZ_CP046622.1"/>
</dbReference>
<dbReference type="Pfam" id="PF13531">
    <property type="entry name" value="SBP_bac_11"/>
    <property type="match status" value="1"/>
</dbReference>
<keyword evidence="1" id="KW-0732">Signal</keyword>
<name>A0A6I6HJL1_VARPD</name>
<organism evidence="2 3">
    <name type="scientific">Variovorax paradoxus</name>
    <dbReference type="NCBI Taxonomy" id="34073"/>
    <lineage>
        <taxon>Bacteria</taxon>
        <taxon>Pseudomonadati</taxon>
        <taxon>Pseudomonadota</taxon>
        <taxon>Betaproteobacteria</taxon>
        <taxon>Burkholderiales</taxon>
        <taxon>Comamonadaceae</taxon>
        <taxon>Variovorax</taxon>
    </lineage>
</organism>
<feature type="signal peptide" evidence="1">
    <location>
        <begin position="1"/>
        <end position="34"/>
    </location>
</feature>
<dbReference type="AlphaFoldDB" id="A0A6I6HJL1"/>
<dbReference type="PANTHER" id="PTHR30632:SF11">
    <property type="entry name" value="BLR4797 PROTEIN"/>
    <property type="match status" value="1"/>
</dbReference>
<gene>
    <name evidence="2" type="ORF">GOQ09_16225</name>
</gene>
<dbReference type="PANTHER" id="PTHR30632">
    <property type="entry name" value="MOLYBDATE-BINDING PERIPLASMIC PROTEIN"/>
    <property type="match status" value="1"/>
</dbReference>
<proteinExistence type="predicted"/>
<dbReference type="EMBL" id="CP046622">
    <property type="protein sequence ID" value="QGW83027.1"/>
    <property type="molecule type" value="Genomic_DNA"/>
</dbReference>
<dbReference type="InterPro" id="IPR050682">
    <property type="entry name" value="ModA/WtpA"/>
</dbReference>
<reference evidence="2 3" key="1">
    <citation type="submission" date="2019-12" db="EMBL/GenBank/DDBJ databases">
        <title>Hybrid Genome Assemblies of two High G+C Isolates from Undergraduate Microbiology Courses.</title>
        <authorList>
            <person name="Ne Ville C.J."/>
            <person name="Enright D."/>
            <person name="Hernandez I."/>
            <person name="Dodsworth J."/>
            <person name="Orwin P.M."/>
        </authorList>
    </citation>
    <scope>NUCLEOTIDE SEQUENCE [LARGE SCALE GENOMIC DNA]</scope>
    <source>
        <strain evidence="2 3">CSUSB</strain>
    </source>
</reference>
<sequence>MKTQPFSFNRLTRRTALLAAAAVLAGCGSLGGQAPVGGDIHVMTSGGFTAAYNDLRPGFERSSGRTVKTAYGASMGNAEDSIPSRLSRNEPADVVILARPALDALVAQGKVVPGSQVDLVRSSIGFAVRKGAPKPDISTVDALKRTLLAAPSIAYSASASGTYYETELLKKLGIEDRVKPKSKRILSERVGTVVARGDAALGLQQVSELLPIEGIDYIGPLPAEVQRVTVFSAGVATASKQPDAARQLIRYLNAPAAAPTIAKTGLEPITAR</sequence>
<dbReference type="GO" id="GO:0015689">
    <property type="term" value="P:molybdate ion transport"/>
    <property type="evidence" value="ECO:0007669"/>
    <property type="project" value="TreeGrafter"/>
</dbReference>
<dbReference type="Gene3D" id="3.40.190.10">
    <property type="entry name" value="Periplasmic binding protein-like II"/>
    <property type="match status" value="2"/>
</dbReference>
<dbReference type="GO" id="GO:0030973">
    <property type="term" value="F:molybdate ion binding"/>
    <property type="evidence" value="ECO:0007669"/>
    <property type="project" value="TreeGrafter"/>
</dbReference>